<proteinExistence type="predicted"/>
<evidence type="ECO:0000313" key="1">
    <source>
        <dbReference type="EMBL" id="KAI9393109.1"/>
    </source>
</evidence>
<keyword evidence="2" id="KW-1185">Reference proteome</keyword>
<dbReference type="EMBL" id="CM009295">
    <property type="protein sequence ID" value="KAI9393109.1"/>
    <property type="molecule type" value="Genomic_DNA"/>
</dbReference>
<protein>
    <submittedName>
        <fullName evidence="1">Uncharacterized protein</fullName>
    </submittedName>
</protein>
<name>A0ACC0SVX4_POPTR</name>
<organism evidence="1 2">
    <name type="scientific">Populus trichocarpa</name>
    <name type="common">Western balsam poplar</name>
    <name type="synonym">Populus balsamifera subsp. trichocarpa</name>
    <dbReference type="NCBI Taxonomy" id="3694"/>
    <lineage>
        <taxon>Eukaryota</taxon>
        <taxon>Viridiplantae</taxon>
        <taxon>Streptophyta</taxon>
        <taxon>Embryophyta</taxon>
        <taxon>Tracheophyta</taxon>
        <taxon>Spermatophyta</taxon>
        <taxon>Magnoliopsida</taxon>
        <taxon>eudicotyledons</taxon>
        <taxon>Gunneridae</taxon>
        <taxon>Pentapetalae</taxon>
        <taxon>rosids</taxon>
        <taxon>fabids</taxon>
        <taxon>Malpighiales</taxon>
        <taxon>Salicaceae</taxon>
        <taxon>Saliceae</taxon>
        <taxon>Populus</taxon>
    </lineage>
</organism>
<comment type="caution">
    <text evidence="1">The sequence shown here is derived from an EMBL/GenBank/DDBJ whole genome shotgun (WGS) entry which is preliminary data.</text>
</comment>
<accession>A0ACC0SVX4</accession>
<reference evidence="1 2" key="1">
    <citation type="journal article" date="2006" name="Science">
        <title>The genome of black cottonwood, Populus trichocarpa (Torr. &amp; Gray).</title>
        <authorList>
            <person name="Tuskan G.A."/>
            <person name="Difazio S."/>
            <person name="Jansson S."/>
            <person name="Bohlmann J."/>
            <person name="Grigoriev I."/>
            <person name="Hellsten U."/>
            <person name="Putnam N."/>
            <person name="Ralph S."/>
            <person name="Rombauts S."/>
            <person name="Salamov A."/>
            <person name="Schein J."/>
            <person name="Sterck L."/>
            <person name="Aerts A."/>
            <person name="Bhalerao R.R."/>
            <person name="Bhalerao R.P."/>
            <person name="Blaudez D."/>
            <person name="Boerjan W."/>
            <person name="Brun A."/>
            <person name="Brunner A."/>
            <person name="Busov V."/>
            <person name="Campbell M."/>
            <person name="Carlson J."/>
            <person name="Chalot M."/>
            <person name="Chapman J."/>
            <person name="Chen G.L."/>
            <person name="Cooper D."/>
            <person name="Coutinho P.M."/>
            <person name="Couturier J."/>
            <person name="Covert S."/>
            <person name="Cronk Q."/>
            <person name="Cunningham R."/>
            <person name="Davis J."/>
            <person name="Degroeve S."/>
            <person name="Dejardin A."/>
            <person name="Depamphilis C."/>
            <person name="Detter J."/>
            <person name="Dirks B."/>
            <person name="Dubchak I."/>
            <person name="Duplessis S."/>
            <person name="Ehlting J."/>
            <person name="Ellis B."/>
            <person name="Gendler K."/>
            <person name="Goodstein D."/>
            <person name="Gribskov M."/>
            <person name="Grimwood J."/>
            <person name="Groover A."/>
            <person name="Gunter L."/>
            <person name="Hamberger B."/>
            <person name="Heinze B."/>
            <person name="Helariutta Y."/>
            <person name="Henrissat B."/>
            <person name="Holligan D."/>
            <person name="Holt R."/>
            <person name="Huang W."/>
            <person name="Islam-Faridi N."/>
            <person name="Jones S."/>
            <person name="Jones-Rhoades M."/>
            <person name="Jorgensen R."/>
            <person name="Joshi C."/>
            <person name="Kangasjarvi J."/>
            <person name="Karlsson J."/>
            <person name="Kelleher C."/>
            <person name="Kirkpatrick R."/>
            <person name="Kirst M."/>
            <person name="Kohler A."/>
            <person name="Kalluri U."/>
            <person name="Larimer F."/>
            <person name="Leebens-Mack J."/>
            <person name="Leple J.C."/>
            <person name="Locascio P."/>
            <person name="Lou Y."/>
            <person name="Lucas S."/>
            <person name="Martin F."/>
            <person name="Montanini B."/>
            <person name="Napoli C."/>
            <person name="Nelson D.R."/>
            <person name="Nelson C."/>
            <person name="Nieminen K."/>
            <person name="Nilsson O."/>
            <person name="Pereda V."/>
            <person name="Peter G."/>
            <person name="Philippe R."/>
            <person name="Pilate G."/>
            <person name="Poliakov A."/>
            <person name="Razumovskaya J."/>
            <person name="Richardson P."/>
            <person name="Rinaldi C."/>
            <person name="Ritland K."/>
            <person name="Rouze P."/>
            <person name="Ryaboy D."/>
            <person name="Schmutz J."/>
            <person name="Schrader J."/>
            <person name="Segerman B."/>
            <person name="Shin H."/>
            <person name="Siddiqui A."/>
            <person name="Sterky F."/>
            <person name="Terry A."/>
            <person name="Tsai C.J."/>
            <person name="Uberbacher E."/>
            <person name="Unneberg P."/>
            <person name="Vahala J."/>
            <person name="Wall K."/>
            <person name="Wessler S."/>
            <person name="Yang G."/>
            <person name="Yin T."/>
            <person name="Douglas C."/>
            <person name="Marra M."/>
            <person name="Sandberg G."/>
            <person name="Van de Peer Y."/>
            <person name="Rokhsar D."/>
        </authorList>
    </citation>
    <scope>NUCLEOTIDE SEQUENCE [LARGE SCALE GENOMIC DNA]</scope>
    <source>
        <strain evidence="2">cv. Nisqually</strain>
    </source>
</reference>
<gene>
    <name evidence="1" type="ORF">POPTR_006G182801v4</name>
</gene>
<evidence type="ECO:0000313" key="2">
    <source>
        <dbReference type="Proteomes" id="UP000006729"/>
    </source>
</evidence>
<sequence length="123" mass="14553">MQYSSLLLHVSQQLVSESGYDVKDFLCKFNMVKFDVSGHFKLWQRVKDLLVQQNLVKVLYEKQPESMNITNWQELEARVVTTFRPCLDDDVMYHIMDEESPTTVWEKIRKSVHVQVIDKQTLS</sequence>
<dbReference type="Proteomes" id="UP000006729">
    <property type="component" value="Chromosome 6"/>
</dbReference>